<keyword evidence="1" id="KW-0732">Signal</keyword>
<keyword evidence="3" id="KW-1185">Reference proteome</keyword>
<dbReference type="Pfam" id="PF10986">
    <property type="entry name" value="ZrgA"/>
    <property type="match status" value="1"/>
</dbReference>
<evidence type="ECO:0000256" key="1">
    <source>
        <dbReference type="SAM" id="SignalP"/>
    </source>
</evidence>
<reference evidence="2 3" key="1">
    <citation type="submission" date="2020-05" db="EMBL/GenBank/DDBJ databases">
        <title>Genomic Encyclopedia of Type Strains, Phase IV (KMG-V): Genome sequencing to study the core and pangenomes of soil and plant-associated prokaryotes.</title>
        <authorList>
            <person name="Whitman W."/>
        </authorList>
    </citation>
    <scope>NUCLEOTIDE SEQUENCE [LARGE SCALE GENOMIC DNA]</scope>
    <source>
        <strain evidence="2 3">C29</strain>
    </source>
</reference>
<feature type="chain" id="PRO_5046325617" description="DUF2796 domain-containing protein" evidence="1">
    <location>
        <begin position="24"/>
        <end position="180"/>
    </location>
</feature>
<dbReference type="InterPro" id="IPR021253">
    <property type="entry name" value="ZrgA-like"/>
</dbReference>
<gene>
    <name evidence="2" type="ORF">HNQ01_003959</name>
</gene>
<evidence type="ECO:0000313" key="2">
    <source>
        <dbReference type="EMBL" id="NRT58193.1"/>
    </source>
</evidence>
<sequence>MTLRLPVPTVLSLLLLGPLAATAAPRHDHGAHEHGRVALEIALDGPTLTIGLEAPLDSLLGFERAPRTEAEKKAAQAVLADLRAGAGLIVPDAAAQCQPVSTTVDAPTLQGGAAAAGEHADLDATFVLRCARPQALASLDLGSLLDRFRRIARVEAEIVAPAGQFKAALQRPARVLRWGR</sequence>
<evidence type="ECO:0008006" key="4">
    <source>
        <dbReference type="Google" id="ProtNLM"/>
    </source>
</evidence>
<dbReference type="Proteomes" id="UP001516061">
    <property type="component" value="Unassembled WGS sequence"/>
</dbReference>
<organism evidence="2 3">
    <name type="scientific">Sphaerotilus uruguayifluvii</name>
    <dbReference type="NCBI Taxonomy" id="2735897"/>
    <lineage>
        <taxon>Bacteria</taxon>
        <taxon>Pseudomonadati</taxon>
        <taxon>Pseudomonadota</taxon>
        <taxon>Betaproteobacteria</taxon>
        <taxon>Burkholderiales</taxon>
        <taxon>Sphaerotilaceae</taxon>
        <taxon>Sphaerotilus</taxon>
    </lineage>
</organism>
<protein>
    <recommendedName>
        <fullName evidence="4">DUF2796 domain-containing protein</fullName>
    </recommendedName>
</protein>
<dbReference type="RefSeq" id="WP_173807225.1">
    <property type="nucleotide sequence ID" value="NZ_JABSNM010000024.1"/>
</dbReference>
<feature type="signal peptide" evidence="1">
    <location>
        <begin position="1"/>
        <end position="23"/>
    </location>
</feature>
<dbReference type="EMBL" id="JABSNM010000024">
    <property type="protein sequence ID" value="NRT58193.1"/>
    <property type="molecule type" value="Genomic_DNA"/>
</dbReference>
<proteinExistence type="predicted"/>
<comment type="caution">
    <text evidence="2">The sequence shown here is derived from an EMBL/GenBank/DDBJ whole genome shotgun (WGS) entry which is preliminary data.</text>
</comment>
<name>A0ABX2G9N4_9BURK</name>
<evidence type="ECO:0000313" key="3">
    <source>
        <dbReference type="Proteomes" id="UP001516061"/>
    </source>
</evidence>
<accession>A0ABX2G9N4</accession>